<evidence type="ECO:0008006" key="5">
    <source>
        <dbReference type="Google" id="ProtNLM"/>
    </source>
</evidence>
<keyword evidence="4" id="KW-1185">Reference proteome</keyword>
<proteinExistence type="predicted"/>
<protein>
    <recommendedName>
        <fullName evidence="5">Bacterial OB-fold domain-containing protein</fullName>
    </recommendedName>
</protein>
<organism evidence="3 4">
    <name type="scientific">Oxalicibacterium faecigallinarum</name>
    <dbReference type="NCBI Taxonomy" id="573741"/>
    <lineage>
        <taxon>Bacteria</taxon>
        <taxon>Pseudomonadati</taxon>
        <taxon>Pseudomonadota</taxon>
        <taxon>Betaproteobacteria</taxon>
        <taxon>Burkholderiales</taxon>
        <taxon>Oxalobacteraceae</taxon>
        <taxon>Oxalicibacterium</taxon>
    </lineage>
</organism>
<evidence type="ECO:0000313" key="3">
    <source>
        <dbReference type="EMBL" id="GGI18196.1"/>
    </source>
</evidence>
<dbReference type="AlphaFoldDB" id="A0A8J3F2Y1"/>
<dbReference type="RefSeq" id="WP_188380410.1">
    <property type="nucleotide sequence ID" value="NZ_BMDI01000001.1"/>
</dbReference>
<dbReference type="SUPFAM" id="SSF101756">
    <property type="entry name" value="Hypothetical protein YgiW"/>
    <property type="match status" value="1"/>
</dbReference>
<accession>A0A8J3F2Y1</accession>
<comment type="caution">
    <text evidence="3">The sequence shown here is derived from an EMBL/GenBank/DDBJ whole genome shotgun (WGS) entry which is preliminary data.</text>
</comment>
<reference evidence="4" key="1">
    <citation type="journal article" date="2019" name="Int. J. Syst. Evol. Microbiol.">
        <title>The Global Catalogue of Microorganisms (GCM) 10K type strain sequencing project: providing services to taxonomists for standard genome sequencing and annotation.</title>
        <authorList>
            <consortium name="The Broad Institute Genomics Platform"/>
            <consortium name="The Broad Institute Genome Sequencing Center for Infectious Disease"/>
            <person name="Wu L."/>
            <person name="Ma J."/>
        </authorList>
    </citation>
    <scope>NUCLEOTIDE SEQUENCE [LARGE SCALE GENOMIC DNA]</scope>
    <source>
        <strain evidence="4">CCM 2767</strain>
    </source>
</reference>
<sequence length="122" mass="13425">MLHKANIAAIMAASALSLAVLTPAQAQYTGPSARVTQNSVAAILKNPVDDQQVILRGYLTRQIAKEKYMFSDGTGEIRVDIDDKHLRGLPVSEKTKVELHGEVEKDFLESPEIDVDLVRIIQ</sequence>
<dbReference type="NCBIfam" id="NF033674">
    <property type="entry name" value="stress_OB_fold"/>
    <property type="match status" value="1"/>
</dbReference>
<evidence type="ECO:0000313" key="4">
    <source>
        <dbReference type="Proteomes" id="UP000642180"/>
    </source>
</evidence>
<dbReference type="Proteomes" id="UP000642180">
    <property type="component" value="Unassembled WGS sequence"/>
</dbReference>
<dbReference type="PANTHER" id="PTHR36571">
    <property type="entry name" value="PROTEIN YGIW"/>
    <property type="match status" value="1"/>
</dbReference>
<dbReference type="InterPro" id="IPR005220">
    <property type="entry name" value="CarO-like"/>
</dbReference>
<feature type="chain" id="PRO_5035150446" description="Bacterial OB-fold domain-containing protein" evidence="2">
    <location>
        <begin position="27"/>
        <end position="122"/>
    </location>
</feature>
<keyword evidence="1 2" id="KW-0732">Signal</keyword>
<dbReference type="Pfam" id="PF04076">
    <property type="entry name" value="BOF"/>
    <property type="match status" value="1"/>
</dbReference>
<dbReference type="PANTHER" id="PTHR36571:SF1">
    <property type="entry name" value="PROTEIN YGIW"/>
    <property type="match status" value="1"/>
</dbReference>
<dbReference type="Gene3D" id="2.40.50.200">
    <property type="entry name" value="Bacterial OB-fold"/>
    <property type="match status" value="1"/>
</dbReference>
<name>A0A8J3F2Y1_9BURK</name>
<evidence type="ECO:0000256" key="2">
    <source>
        <dbReference type="SAM" id="SignalP"/>
    </source>
</evidence>
<gene>
    <name evidence="3" type="ORF">GCM10008066_12790</name>
</gene>
<dbReference type="InterPro" id="IPR036700">
    <property type="entry name" value="BOBF_sf"/>
</dbReference>
<dbReference type="EMBL" id="BMDI01000001">
    <property type="protein sequence ID" value="GGI18196.1"/>
    <property type="molecule type" value="Genomic_DNA"/>
</dbReference>
<feature type="signal peptide" evidence="2">
    <location>
        <begin position="1"/>
        <end position="26"/>
    </location>
</feature>
<evidence type="ECO:0000256" key="1">
    <source>
        <dbReference type="ARBA" id="ARBA00022729"/>
    </source>
</evidence>